<accession>A0AC34F383</accession>
<dbReference type="WBParaSite" id="ES5_v2.g11303.t1">
    <property type="protein sequence ID" value="ES5_v2.g11303.t1"/>
    <property type="gene ID" value="ES5_v2.g11303"/>
</dbReference>
<sequence>MNFIPEMEFKAYISIIGKNYTINEIPCSISTMYNVIQWTIEDGYINNGYCSIEIVIPQKHMYGVIVFLEIEENVDVIRYNLDENNIAKLKNRGDELYFLPFNDGLERNMTFEFISDGSVQGLGFYVNFNQYGKS</sequence>
<organism evidence="1 2">
    <name type="scientific">Panagrolaimus sp. ES5</name>
    <dbReference type="NCBI Taxonomy" id="591445"/>
    <lineage>
        <taxon>Eukaryota</taxon>
        <taxon>Metazoa</taxon>
        <taxon>Ecdysozoa</taxon>
        <taxon>Nematoda</taxon>
        <taxon>Chromadorea</taxon>
        <taxon>Rhabditida</taxon>
        <taxon>Tylenchina</taxon>
        <taxon>Panagrolaimomorpha</taxon>
        <taxon>Panagrolaimoidea</taxon>
        <taxon>Panagrolaimidae</taxon>
        <taxon>Panagrolaimus</taxon>
    </lineage>
</organism>
<protein>
    <submittedName>
        <fullName evidence="2">CUB domain-containing protein</fullName>
    </submittedName>
</protein>
<evidence type="ECO:0000313" key="2">
    <source>
        <dbReference type="WBParaSite" id="ES5_v2.g11303.t1"/>
    </source>
</evidence>
<name>A0AC34F383_9BILA</name>
<evidence type="ECO:0000313" key="1">
    <source>
        <dbReference type="Proteomes" id="UP000887579"/>
    </source>
</evidence>
<proteinExistence type="predicted"/>
<reference evidence="2" key="1">
    <citation type="submission" date="2022-11" db="UniProtKB">
        <authorList>
            <consortium name="WormBaseParasite"/>
        </authorList>
    </citation>
    <scope>IDENTIFICATION</scope>
</reference>
<dbReference type="Proteomes" id="UP000887579">
    <property type="component" value="Unplaced"/>
</dbReference>